<dbReference type="eggNOG" id="COG1765">
    <property type="taxonomic scope" value="Bacteria"/>
</dbReference>
<dbReference type="Pfam" id="PF12146">
    <property type="entry name" value="Hydrolase_4"/>
    <property type="match status" value="1"/>
</dbReference>
<dbReference type="PANTHER" id="PTHR39624:SF2">
    <property type="entry name" value="OSMC-LIKE PROTEIN"/>
    <property type="match status" value="1"/>
</dbReference>
<organism evidence="2 3">
    <name type="scientific">Roseivivax halodurans JCM 10272</name>
    <dbReference type="NCBI Taxonomy" id="1449350"/>
    <lineage>
        <taxon>Bacteria</taxon>
        <taxon>Pseudomonadati</taxon>
        <taxon>Pseudomonadota</taxon>
        <taxon>Alphaproteobacteria</taxon>
        <taxon>Rhodobacterales</taxon>
        <taxon>Roseobacteraceae</taxon>
        <taxon>Roseivivax</taxon>
    </lineage>
</organism>
<gene>
    <name evidence="2" type="ORF">OCH239_07955</name>
</gene>
<dbReference type="Proteomes" id="UP000022447">
    <property type="component" value="Unassembled WGS sequence"/>
</dbReference>
<dbReference type="Pfam" id="PF02566">
    <property type="entry name" value="OsmC"/>
    <property type="match status" value="1"/>
</dbReference>
<proteinExistence type="predicted"/>
<dbReference type="Gene3D" id="3.30.300.20">
    <property type="match status" value="1"/>
</dbReference>
<dbReference type="SUPFAM" id="SSF53474">
    <property type="entry name" value="alpha/beta-Hydrolases"/>
    <property type="match status" value="1"/>
</dbReference>
<evidence type="ECO:0000313" key="3">
    <source>
        <dbReference type="Proteomes" id="UP000022447"/>
    </source>
</evidence>
<evidence type="ECO:0000259" key="1">
    <source>
        <dbReference type="Pfam" id="PF12146"/>
    </source>
</evidence>
<dbReference type="InterPro" id="IPR015946">
    <property type="entry name" value="KH_dom-like_a/b"/>
</dbReference>
<dbReference type="SUPFAM" id="SSF82784">
    <property type="entry name" value="OsmC-like"/>
    <property type="match status" value="1"/>
</dbReference>
<dbReference type="STRING" id="1449350.OCH239_07955"/>
<name>X7EIZ3_9RHOB</name>
<dbReference type="OrthoDB" id="9789573at2"/>
<protein>
    <submittedName>
        <fullName evidence="2">Osmotically inducible protein C</fullName>
    </submittedName>
</protein>
<dbReference type="InterPro" id="IPR029058">
    <property type="entry name" value="AB_hydrolase_fold"/>
</dbReference>
<dbReference type="Gene3D" id="3.40.50.1820">
    <property type="entry name" value="alpha/beta hydrolase"/>
    <property type="match status" value="1"/>
</dbReference>
<dbReference type="EMBL" id="JALZ01000002">
    <property type="protein sequence ID" value="ETX16084.1"/>
    <property type="molecule type" value="Genomic_DNA"/>
</dbReference>
<sequence length="409" mass="44087">MPPERLSFENDDGHRLAARLDRPDGPHLATALFAHCFTCGKDIAAARRIASRLTSEGVAVLRFDFTGLGHSEGEFANTSFTSNVADLAAAARKLGSMGMAPDLLIGHSLGGAAVLAAAHDIPSARAVVTIGAPFDPAHVTHNFGGALEAIERDGEAEVTLAGRPFRIGRRFVEDMRETKLRPAIADLRRALLVLHGPRDEVVGIDNATEIFTAARHPKSFVTLDDADHLVSDPADADYLAGVIAAWMARYVDLAHEHISVDVPEGVVRTSEADPAGFLQDITVGRHHVQADEPASVGGSDRGMTPYNLLSAALGACTSMTMRMYARRKGIALDRVRVDVSHDKHHGTDAASDEERKIDAFRREIALEGDLSDAERRRLIEIADKCPVHRTLERSSTIETVEVSPQSTPT</sequence>
<evidence type="ECO:0000313" key="2">
    <source>
        <dbReference type="EMBL" id="ETX16084.1"/>
    </source>
</evidence>
<keyword evidence="3" id="KW-1185">Reference proteome</keyword>
<reference evidence="2 3" key="1">
    <citation type="submission" date="2014-01" db="EMBL/GenBank/DDBJ databases">
        <title>Roseivivax halodurans JCM 10272 Genome Sequencing.</title>
        <authorList>
            <person name="Lai Q."/>
            <person name="Li G."/>
            <person name="Shao Z."/>
        </authorList>
    </citation>
    <scope>NUCLEOTIDE SEQUENCE [LARGE SCALE GENOMIC DNA]</scope>
    <source>
        <strain evidence="2 3">JCM 10272</strain>
    </source>
</reference>
<dbReference type="PANTHER" id="PTHR39624">
    <property type="entry name" value="PROTEIN INVOLVED IN RIMO-MEDIATED BETA-METHYLTHIOLATION OF RIBOSOMAL PROTEIN S12 YCAO"/>
    <property type="match status" value="1"/>
</dbReference>
<comment type="caution">
    <text evidence="2">The sequence shown here is derived from an EMBL/GenBank/DDBJ whole genome shotgun (WGS) entry which is preliminary data.</text>
</comment>
<feature type="domain" description="Serine aminopeptidase S33" evidence="1">
    <location>
        <begin position="46"/>
        <end position="138"/>
    </location>
</feature>
<dbReference type="PATRIC" id="fig|1449350.3.peg.630"/>
<accession>X7EIZ3</accession>
<dbReference type="InterPro" id="IPR003718">
    <property type="entry name" value="OsmC/Ohr_fam"/>
</dbReference>
<dbReference type="AlphaFoldDB" id="X7EIZ3"/>
<dbReference type="InterPro" id="IPR022742">
    <property type="entry name" value="Hydrolase_4"/>
</dbReference>
<dbReference type="ESTHER" id="9rhob-x7eiz3">
    <property type="family name" value="Est-OsmC"/>
</dbReference>
<dbReference type="RefSeq" id="WP_037258552.1">
    <property type="nucleotide sequence ID" value="NZ_JALZ01000002.1"/>
</dbReference>
<dbReference type="eggNOG" id="COG1073">
    <property type="taxonomic scope" value="Bacteria"/>
</dbReference>
<dbReference type="InterPro" id="IPR036102">
    <property type="entry name" value="OsmC/Ohrsf"/>
</dbReference>